<dbReference type="PANTHER" id="PTHR38681">
    <property type="entry name" value="RETROVIRUS-RELATED POL POLYPROTEIN FROM TRANSPOSON 412-LIKE PROTEIN-RELATED"/>
    <property type="match status" value="1"/>
</dbReference>
<feature type="compositionally biased region" description="Basic and acidic residues" evidence="1">
    <location>
        <begin position="1"/>
        <end position="11"/>
    </location>
</feature>
<protein>
    <submittedName>
        <fullName evidence="2">Pol polyprotein</fullName>
    </submittedName>
</protein>
<proteinExistence type="predicted"/>
<evidence type="ECO:0000313" key="2">
    <source>
        <dbReference type="EMBL" id="GFR14497.1"/>
    </source>
</evidence>
<accession>A0A8X6LN45</accession>
<dbReference type="EMBL" id="BMAO01036979">
    <property type="protein sequence ID" value="GFR14497.1"/>
    <property type="molecule type" value="Genomic_DNA"/>
</dbReference>
<dbReference type="AlphaFoldDB" id="A0A8X6LN45"/>
<keyword evidence="3" id="KW-1185">Reference proteome</keyword>
<sequence length="248" mass="29420">MTRRDAFDEKQVLSGRSSPCPQRSTVAASDRQVLPEKSSPYHLRSRGHINERQELSRRSSPYSLRNRLHISERQAIPGRSIPYITRCRMETRRQVEGTSTSRRNRFRPYKQRRVKKLTKEEFATEEEWRFVLEQYESRPSHRSARVEVLKGELHKSTHVFVRRDSVRRHLQALYDGLYHVINRSDKCYKVNIHGKPTSISIDRLKPAFTHNVDDTLHIEKSDTETKPNLRKTRSGRRVYFPDYFVSSR</sequence>
<feature type="region of interest" description="Disordered" evidence="1">
    <location>
        <begin position="1"/>
        <end position="61"/>
    </location>
</feature>
<dbReference type="Proteomes" id="UP000887116">
    <property type="component" value="Unassembled WGS sequence"/>
</dbReference>
<feature type="compositionally biased region" description="Polar residues" evidence="1">
    <location>
        <begin position="14"/>
        <end position="27"/>
    </location>
</feature>
<comment type="caution">
    <text evidence="2">The sequence shown here is derived from an EMBL/GenBank/DDBJ whole genome shotgun (WGS) entry which is preliminary data.</text>
</comment>
<dbReference type="PANTHER" id="PTHR38681:SF1">
    <property type="entry name" value="RETROVIRUS-RELATED POL POLYPROTEIN FROM TRANSPOSON 412-LIKE PROTEIN"/>
    <property type="match status" value="1"/>
</dbReference>
<organism evidence="2 3">
    <name type="scientific">Trichonephila clavata</name>
    <name type="common">Joro spider</name>
    <name type="synonym">Nephila clavata</name>
    <dbReference type="NCBI Taxonomy" id="2740835"/>
    <lineage>
        <taxon>Eukaryota</taxon>
        <taxon>Metazoa</taxon>
        <taxon>Ecdysozoa</taxon>
        <taxon>Arthropoda</taxon>
        <taxon>Chelicerata</taxon>
        <taxon>Arachnida</taxon>
        <taxon>Araneae</taxon>
        <taxon>Araneomorphae</taxon>
        <taxon>Entelegynae</taxon>
        <taxon>Araneoidea</taxon>
        <taxon>Nephilidae</taxon>
        <taxon>Trichonephila</taxon>
    </lineage>
</organism>
<evidence type="ECO:0000313" key="3">
    <source>
        <dbReference type="Proteomes" id="UP000887116"/>
    </source>
</evidence>
<name>A0A8X6LN45_TRICU</name>
<dbReference type="OrthoDB" id="775972at2759"/>
<feature type="compositionally biased region" description="Basic and acidic residues" evidence="1">
    <location>
        <begin position="48"/>
        <end position="57"/>
    </location>
</feature>
<reference evidence="2" key="1">
    <citation type="submission" date="2020-07" db="EMBL/GenBank/DDBJ databases">
        <title>Multicomponent nature underlies the extraordinary mechanical properties of spider dragline silk.</title>
        <authorList>
            <person name="Kono N."/>
            <person name="Nakamura H."/>
            <person name="Mori M."/>
            <person name="Yoshida Y."/>
            <person name="Ohtoshi R."/>
            <person name="Malay A.D."/>
            <person name="Moran D.A.P."/>
            <person name="Tomita M."/>
            <person name="Numata K."/>
            <person name="Arakawa K."/>
        </authorList>
    </citation>
    <scope>NUCLEOTIDE SEQUENCE</scope>
</reference>
<evidence type="ECO:0000256" key="1">
    <source>
        <dbReference type="SAM" id="MobiDB-lite"/>
    </source>
</evidence>
<gene>
    <name evidence="2" type="primary">RF55_19389</name>
    <name evidence="2" type="ORF">TNCT_559031</name>
</gene>